<keyword evidence="4 5" id="KW-0687">Ribonucleoprotein</keyword>
<dbReference type="PANTHER" id="PTHR33284:SF1">
    <property type="entry name" value="RIBOSOMAL PROTEIN L25_GLN-TRNA SYNTHETASE, ANTI-CODON-BINDING DOMAIN-CONTAINING PROTEIN"/>
    <property type="match status" value="1"/>
</dbReference>
<evidence type="ECO:0000259" key="7">
    <source>
        <dbReference type="Pfam" id="PF01386"/>
    </source>
</evidence>
<dbReference type="InterPro" id="IPR037121">
    <property type="entry name" value="Ribosomal_bL25_C"/>
</dbReference>
<organism evidence="9">
    <name type="scientific">Desulfacinum infernum</name>
    <dbReference type="NCBI Taxonomy" id="35837"/>
    <lineage>
        <taxon>Bacteria</taxon>
        <taxon>Pseudomonadati</taxon>
        <taxon>Thermodesulfobacteriota</taxon>
        <taxon>Syntrophobacteria</taxon>
        <taxon>Syntrophobacterales</taxon>
        <taxon>Syntrophobacteraceae</taxon>
        <taxon>Desulfacinum</taxon>
    </lineage>
</organism>
<dbReference type="GO" id="GO:0006412">
    <property type="term" value="P:translation"/>
    <property type="evidence" value="ECO:0007669"/>
    <property type="project" value="UniProtKB-UniRule"/>
</dbReference>
<dbReference type="PANTHER" id="PTHR33284">
    <property type="entry name" value="RIBOSOMAL PROTEIN L25/GLN-TRNA SYNTHETASE, ANTI-CODON-BINDING DOMAIN-CONTAINING PROTEIN"/>
    <property type="match status" value="1"/>
</dbReference>
<dbReference type="NCBIfam" id="NF004612">
    <property type="entry name" value="PRK05943.1"/>
    <property type="match status" value="1"/>
</dbReference>
<evidence type="ECO:0000313" key="9">
    <source>
        <dbReference type="EMBL" id="HFK97139.1"/>
    </source>
</evidence>
<dbReference type="GO" id="GO:0008097">
    <property type="term" value="F:5S rRNA binding"/>
    <property type="evidence" value="ECO:0007669"/>
    <property type="project" value="InterPro"/>
</dbReference>
<dbReference type="GO" id="GO:0022625">
    <property type="term" value="C:cytosolic large ribosomal subunit"/>
    <property type="evidence" value="ECO:0007669"/>
    <property type="project" value="TreeGrafter"/>
</dbReference>
<gene>
    <name evidence="5" type="primary">rplY</name>
    <name evidence="5" type="synonym">ctc</name>
    <name evidence="9" type="ORF">ENS06_07420</name>
</gene>
<feature type="domain" description="Large ribosomal subunit protein bL25 L25" evidence="7">
    <location>
        <begin position="11"/>
        <end position="102"/>
    </location>
</feature>
<comment type="function">
    <text evidence="5">This is one of the proteins that binds to the 5S RNA in the ribosome where it forms part of the central protuberance.</text>
</comment>
<comment type="caution">
    <text evidence="9">The sequence shown here is derived from an EMBL/GenBank/DDBJ whole genome shotgun (WGS) entry which is preliminary data.</text>
</comment>
<evidence type="ECO:0000256" key="5">
    <source>
        <dbReference type="HAMAP-Rule" id="MF_01334"/>
    </source>
</evidence>
<dbReference type="InterPro" id="IPR029751">
    <property type="entry name" value="Ribosomal_L25_dom"/>
</dbReference>
<keyword evidence="3 5" id="KW-0689">Ribosomal protein</keyword>
<comment type="similarity">
    <text evidence="5">Belongs to the bacterial ribosomal protein bL25 family. CTC subfamily.</text>
</comment>
<evidence type="ECO:0000256" key="6">
    <source>
        <dbReference type="SAM" id="MobiDB-lite"/>
    </source>
</evidence>
<feature type="compositionally biased region" description="Low complexity" evidence="6">
    <location>
        <begin position="197"/>
        <end position="206"/>
    </location>
</feature>
<evidence type="ECO:0000256" key="3">
    <source>
        <dbReference type="ARBA" id="ARBA00022980"/>
    </source>
</evidence>
<dbReference type="InterPro" id="IPR011035">
    <property type="entry name" value="Ribosomal_bL25/Gln-tRNA_synth"/>
</dbReference>
<dbReference type="EMBL" id="DSTK01000022">
    <property type="protein sequence ID" value="HFK97139.1"/>
    <property type="molecule type" value="Genomic_DNA"/>
</dbReference>
<dbReference type="CDD" id="cd00495">
    <property type="entry name" value="Ribosomal_L25_TL5_CTC"/>
    <property type="match status" value="1"/>
</dbReference>
<comment type="subunit">
    <text evidence="5">Part of the 50S ribosomal subunit; part of the 5S rRNA/L5/L18/L25 subcomplex. Contacts the 5S rRNA. Binds to the 5S rRNA independently of L5 and L18.</text>
</comment>
<evidence type="ECO:0000259" key="8">
    <source>
        <dbReference type="Pfam" id="PF14693"/>
    </source>
</evidence>
<dbReference type="GO" id="GO:0003735">
    <property type="term" value="F:structural constituent of ribosome"/>
    <property type="evidence" value="ECO:0007669"/>
    <property type="project" value="InterPro"/>
</dbReference>
<dbReference type="Pfam" id="PF14693">
    <property type="entry name" value="Ribosomal_TL5_C"/>
    <property type="match status" value="1"/>
</dbReference>
<dbReference type="InterPro" id="IPR001021">
    <property type="entry name" value="Ribosomal_bL25_long"/>
</dbReference>
<keyword evidence="2 5" id="KW-0694">RNA-binding</keyword>
<dbReference type="SUPFAM" id="SSF50715">
    <property type="entry name" value="Ribosomal protein L25-like"/>
    <property type="match status" value="1"/>
</dbReference>
<accession>A0A831ZRQ7</accession>
<evidence type="ECO:0000256" key="4">
    <source>
        <dbReference type="ARBA" id="ARBA00023274"/>
    </source>
</evidence>
<dbReference type="InterPro" id="IPR020057">
    <property type="entry name" value="Ribosomal_bL25_b-dom"/>
</dbReference>
<dbReference type="NCBIfam" id="NF004139">
    <property type="entry name" value="PRK05618.4-2"/>
    <property type="match status" value="1"/>
</dbReference>
<feature type="domain" description="Large ribosomal subunit protein bL25 beta" evidence="8">
    <location>
        <begin position="111"/>
        <end position="192"/>
    </location>
</feature>
<dbReference type="Gene3D" id="2.40.240.10">
    <property type="entry name" value="Ribosomal Protein L25, Chain P"/>
    <property type="match status" value="1"/>
</dbReference>
<dbReference type="InterPro" id="IPR020056">
    <property type="entry name" value="Rbsml_bL25/Gln-tRNA_synth_N"/>
</dbReference>
<dbReference type="AlphaFoldDB" id="A0A831ZRQ7"/>
<keyword evidence="1 5" id="KW-0699">rRNA-binding</keyword>
<reference evidence="9" key="1">
    <citation type="journal article" date="2020" name="mSystems">
        <title>Genome- and Community-Level Interaction Insights into Carbon Utilization and Element Cycling Functions of Hydrothermarchaeota in Hydrothermal Sediment.</title>
        <authorList>
            <person name="Zhou Z."/>
            <person name="Liu Y."/>
            <person name="Xu W."/>
            <person name="Pan J."/>
            <person name="Luo Z.H."/>
            <person name="Li M."/>
        </authorList>
    </citation>
    <scope>NUCLEOTIDE SEQUENCE [LARGE SCALE GENOMIC DNA]</scope>
    <source>
        <strain evidence="9">SpSt-456</strain>
    </source>
</reference>
<feature type="region of interest" description="Disordered" evidence="6">
    <location>
        <begin position="193"/>
        <end position="214"/>
    </location>
</feature>
<dbReference type="Gene3D" id="2.170.120.20">
    <property type="entry name" value="Ribosomal protein L25, beta domain"/>
    <property type="match status" value="1"/>
</dbReference>
<dbReference type="InterPro" id="IPR020930">
    <property type="entry name" value="Ribosomal_uL5_bac-type"/>
</dbReference>
<protein>
    <recommendedName>
        <fullName evidence="5">Large ribosomal subunit protein bL25</fullName>
    </recommendedName>
    <alternativeName>
        <fullName evidence="5">General stress protein CTC</fullName>
    </alternativeName>
</protein>
<proteinExistence type="inferred from homology"/>
<dbReference type="HAMAP" id="MF_01334">
    <property type="entry name" value="Ribosomal_bL25_CTC"/>
    <property type="match status" value="1"/>
</dbReference>
<evidence type="ECO:0000256" key="2">
    <source>
        <dbReference type="ARBA" id="ARBA00022884"/>
    </source>
</evidence>
<name>A0A831ZRQ7_9BACT</name>
<sequence>MWRRLMAMVELSAKVRERTGKGPARRLRQQEWIPAVCYGPKTSPLPLSVPRNQLLKCLKEMGEETRLIPLVVEDGSTRTTKKVVIREVQVHPYKRRVIHVDFHEVALDEPLTVDVPVEITGTAAGVADGGMLNQIRYTLSVRCLPTDIPEKITVDVSPLGVGESLHVSDLRGKVPFEILDDDSYTVVTVAAPESDKASAVSESSTEGGEEVTKA</sequence>
<evidence type="ECO:0000256" key="1">
    <source>
        <dbReference type="ARBA" id="ARBA00022730"/>
    </source>
</evidence>
<dbReference type="NCBIfam" id="TIGR00731">
    <property type="entry name" value="bL25_bact_ctc"/>
    <property type="match status" value="1"/>
</dbReference>
<dbReference type="Pfam" id="PF01386">
    <property type="entry name" value="Ribosomal_L25p"/>
    <property type="match status" value="1"/>
</dbReference>